<evidence type="ECO:0000313" key="2">
    <source>
        <dbReference type="EMBL" id="PHT85945.1"/>
    </source>
</evidence>
<dbReference type="EMBL" id="AYRZ02000003">
    <property type="protein sequence ID" value="PHT85945.1"/>
    <property type="molecule type" value="Genomic_DNA"/>
</dbReference>
<dbReference type="Proteomes" id="UP000222542">
    <property type="component" value="Unassembled WGS sequence"/>
</dbReference>
<feature type="region of interest" description="Disordered" evidence="1">
    <location>
        <begin position="21"/>
        <end position="40"/>
    </location>
</feature>
<feature type="compositionally biased region" description="Basic and acidic residues" evidence="1">
    <location>
        <begin position="21"/>
        <end position="32"/>
    </location>
</feature>
<keyword evidence="3" id="KW-1185">Reference proteome</keyword>
<accession>A0A2G2ZVE8</accession>
<dbReference type="AlphaFoldDB" id="A0A2G2ZVE8"/>
<dbReference type="OMA" id="EMHLRRE"/>
<dbReference type="Gramene" id="PHT85945">
    <property type="protein sequence ID" value="PHT85945"/>
    <property type="gene ID" value="T459_08051"/>
</dbReference>
<reference evidence="2 3" key="1">
    <citation type="journal article" date="2014" name="Nat. Genet.">
        <title>Genome sequence of the hot pepper provides insights into the evolution of pungency in Capsicum species.</title>
        <authorList>
            <person name="Kim S."/>
            <person name="Park M."/>
            <person name="Yeom S.I."/>
            <person name="Kim Y.M."/>
            <person name="Lee J.M."/>
            <person name="Lee H.A."/>
            <person name="Seo E."/>
            <person name="Choi J."/>
            <person name="Cheong K."/>
            <person name="Kim K.T."/>
            <person name="Jung K."/>
            <person name="Lee G.W."/>
            <person name="Oh S.K."/>
            <person name="Bae C."/>
            <person name="Kim S.B."/>
            <person name="Lee H.Y."/>
            <person name="Kim S.Y."/>
            <person name="Kim M.S."/>
            <person name="Kang B.C."/>
            <person name="Jo Y.D."/>
            <person name="Yang H.B."/>
            <person name="Jeong H.J."/>
            <person name="Kang W.H."/>
            <person name="Kwon J.K."/>
            <person name="Shin C."/>
            <person name="Lim J.Y."/>
            <person name="Park J.H."/>
            <person name="Huh J.H."/>
            <person name="Kim J.S."/>
            <person name="Kim B.D."/>
            <person name="Cohen O."/>
            <person name="Paran I."/>
            <person name="Suh M.C."/>
            <person name="Lee S.B."/>
            <person name="Kim Y.K."/>
            <person name="Shin Y."/>
            <person name="Noh S.J."/>
            <person name="Park J."/>
            <person name="Seo Y.S."/>
            <person name="Kwon S.Y."/>
            <person name="Kim H.A."/>
            <person name="Park J.M."/>
            <person name="Kim H.J."/>
            <person name="Choi S.B."/>
            <person name="Bosland P.W."/>
            <person name="Reeves G."/>
            <person name="Jo S.H."/>
            <person name="Lee B.W."/>
            <person name="Cho H.T."/>
            <person name="Choi H.S."/>
            <person name="Lee M.S."/>
            <person name="Yu Y."/>
            <person name="Do Choi Y."/>
            <person name="Park B.S."/>
            <person name="van Deynze A."/>
            <person name="Ashrafi H."/>
            <person name="Hill T."/>
            <person name="Kim W.T."/>
            <person name="Pai H.S."/>
            <person name="Ahn H.K."/>
            <person name="Yeam I."/>
            <person name="Giovannoni J.J."/>
            <person name="Rose J.K."/>
            <person name="Sorensen I."/>
            <person name="Lee S.J."/>
            <person name="Kim R.W."/>
            <person name="Choi I.Y."/>
            <person name="Choi B.S."/>
            <person name="Lim J.S."/>
            <person name="Lee Y.H."/>
            <person name="Choi D."/>
        </authorList>
    </citation>
    <scope>NUCLEOTIDE SEQUENCE [LARGE SCALE GENOMIC DNA]</scope>
    <source>
        <strain evidence="3">cv. CM334</strain>
    </source>
</reference>
<name>A0A2G2ZVE8_CAPAN</name>
<reference evidence="2 3" key="2">
    <citation type="journal article" date="2017" name="Genome Biol.">
        <title>New reference genome sequences of hot pepper reveal the massive evolution of plant disease-resistance genes by retroduplication.</title>
        <authorList>
            <person name="Kim S."/>
            <person name="Park J."/>
            <person name="Yeom S.I."/>
            <person name="Kim Y.M."/>
            <person name="Seo E."/>
            <person name="Kim K.T."/>
            <person name="Kim M.S."/>
            <person name="Lee J.M."/>
            <person name="Cheong K."/>
            <person name="Shin H.S."/>
            <person name="Kim S.B."/>
            <person name="Han K."/>
            <person name="Lee J."/>
            <person name="Park M."/>
            <person name="Lee H.A."/>
            <person name="Lee H.Y."/>
            <person name="Lee Y."/>
            <person name="Oh S."/>
            <person name="Lee J.H."/>
            <person name="Choi E."/>
            <person name="Choi E."/>
            <person name="Lee S.E."/>
            <person name="Jeon J."/>
            <person name="Kim H."/>
            <person name="Choi G."/>
            <person name="Song H."/>
            <person name="Lee J."/>
            <person name="Lee S.C."/>
            <person name="Kwon J.K."/>
            <person name="Lee H.Y."/>
            <person name="Koo N."/>
            <person name="Hong Y."/>
            <person name="Kim R.W."/>
            <person name="Kang W.H."/>
            <person name="Huh J.H."/>
            <person name="Kang B.C."/>
            <person name="Yang T.J."/>
            <person name="Lee Y.H."/>
            <person name="Bennetzen J.L."/>
            <person name="Choi D."/>
        </authorList>
    </citation>
    <scope>NUCLEOTIDE SEQUENCE [LARGE SCALE GENOMIC DNA]</scope>
    <source>
        <strain evidence="3">cv. CM334</strain>
    </source>
</reference>
<evidence type="ECO:0000313" key="3">
    <source>
        <dbReference type="Proteomes" id="UP000222542"/>
    </source>
</evidence>
<gene>
    <name evidence="2" type="ORF">T459_08051</name>
</gene>
<protein>
    <submittedName>
        <fullName evidence="2">Uncharacterized protein</fullName>
    </submittedName>
</protein>
<evidence type="ECO:0000256" key="1">
    <source>
        <dbReference type="SAM" id="MobiDB-lite"/>
    </source>
</evidence>
<organism evidence="2 3">
    <name type="scientific">Capsicum annuum</name>
    <name type="common">Capsicum pepper</name>
    <dbReference type="NCBI Taxonomy" id="4072"/>
    <lineage>
        <taxon>Eukaryota</taxon>
        <taxon>Viridiplantae</taxon>
        <taxon>Streptophyta</taxon>
        <taxon>Embryophyta</taxon>
        <taxon>Tracheophyta</taxon>
        <taxon>Spermatophyta</taxon>
        <taxon>Magnoliopsida</taxon>
        <taxon>eudicotyledons</taxon>
        <taxon>Gunneridae</taxon>
        <taxon>Pentapetalae</taxon>
        <taxon>asterids</taxon>
        <taxon>lamiids</taxon>
        <taxon>Solanales</taxon>
        <taxon>Solanaceae</taxon>
        <taxon>Solanoideae</taxon>
        <taxon>Capsiceae</taxon>
        <taxon>Capsicum</taxon>
    </lineage>
</organism>
<proteinExistence type="predicted"/>
<comment type="caution">
    <text evidence="2">The sequence shown here is derived from an EMBL/GenBank/DDBJ whole genome shotgun (WGS) entry which is preliminary data.</text>
</comment>
<sequence>MLYLFFLSQAVDKARHQERLLTAPAKKDKGPSKEGTTGSYQLGVNLNKGSLYSTPGNKPFEIRRAQGLCYKCGEKYHQGHQCKPKQFNDMYGVVKISGEDQIEEPGESNDILKEMQLEEVVMDEAISVNALSGTKVPNTIKLRGESKKNLLTILIDSGSIHNFLDIETAKKLGCKV</sequence>